<keyword evidence="5" id="KW-0963">Cytoplasm</keyword>
<dbReference type="OrthoDB" id="1584384at2759"/>
<comment type="similarity">
    <text evidence="2">Belongs to the ATG3 family.</text>
</comment>
<dbReference type="InParanoid" id="A0A0D2WK30"/>
<keyword evidence="6" id="KW-0833">Ubl conjugation pathway</keyword>
<dbReference type="FunCoup" id="A0A0D2WK30">
    <property type="interactions" value="604"/>
</dbReference>
<dbReference type="AlphaFoldDB" id="A0A0D2WK30"/>
<dbReference type="Pfam" id="PF03987">
    <property type="entry name" value="Autophagy_act_C"/>
    <property type="match status" value="1"/>
</dbReference>
<dbReference type="GO" id="GO:0000045">
    <property type="term" value="P:autophagosome assembly"/>
    <property type="evidence" value="ECO:0007669"/>
    <property type="project" value="TreeGrafter"/>
</dbReference>
<evidence type="ECO:0000256" key="1">
    <source>
        <dbReference type="ARBA" id="ARBA00004496"/>
    </source>
</evidence>
<reference evidence="11" key="1">
    <citation type="submission" date="2011-02" db="EMBL/GenBank/DDBJ databases">
        <title>The Genome Sequence of Capsaspora owczarzaki ATCC 30864.</title>
        <authorList>
            <person name="Russ C."/>
            <person name="Cuomo C."/>
            <person name="Burger G."/>
            <person name="Gray M.W."/>
            <person name="Holland P.W.H."/>
            <person name="King N."/>
            <person name="Lang F.B.F."/>
            <person name="Roger A.J."/>
            <person name="Ruiz-Trillo I."/>
            <person name="Young S.K."/>
            <person name="Zeng Q."/>
            <person name="Gargeya S."/>
            <person name="Alvarado L."/>
            <person name="Berlin A."/>
            <person name="Chapman S.B."/>
            <person name="Chen Z."/>
            <person name="Freedman E."/>
            <person name="Gellesch M."/>
            <person name="Goldberg J."/>
            <person name="Griggs A."/>
            <person name="Gujja S."/>
            <person name="Heilman E."/>
            <person name="Heiman D."/>
            <person name="Howarth C."/>
            <person name="Mehta T."/>
            <person name="Neiman D."/>
            <person name="Pearson M."/>
            <person name="Roberts A."/>
            <person name="Saif S."/>
            <person name="Shea T."/>
            <person name="Shenoy N."/>
            <person name="Sisk P."/>
            <person name="Stolte C."/>
            <person name="Sykes S."/>
            <person name="White J."/>
            <person name="Yandava C."/>
            <person name="Haas B."/>
            <person name="Nusbaum C."/>
            <person name="Birren B."/>
        </authorList>
    </citation>
    <scope>NUCLEOTIDE SEQUENCE</scope>
    <source>
        <strain evidence="11">ATCC 30864</strain>
    </source>
</reference>
<proteinExistence type="inferred from homology"/>
<dbReference type="EMBL" id="KE346361">
    <property type="protein sequence ID" value="KJE89898.1"/>
    <property type="molecule type" value="Genomic_DNA"/>
</dbReference>
<evidence type="ECO:0000313" key="10">
    <source>
        <dbReference type="EMBL" id="KJE89898.1"/>
    </source>
</evidence>
<dbReference type="eggNOG" id="KOG2981">
    <property type="taxonomic scope" value="Eukaryota"/>
</dbReference>
<dbReference type="GO" id="GO:0044804">
    <property type="term" value="P:nucleophagy"/>
    <property type="evidence" value="ECO:0007669"/>
    <property type="project" value="TreeGrafter"/>
</dbReference>
<dbReference type="GO" id="GO:0015031">
    <property type="term" value="P:protein transport"/>
    <property type="evidence" value="ECO:0007669"/>
    <property type="project" value="UniProtKB-KW"/>
</dbReference>
<dbReference type="PhylomeDB" id="A0A0D2WK30"/>
<name>A0A0D2WK30_CAPO3</name>
<feature type="compositionally biased region" description="Acidic residues" evidence="9">
    <location>
        <begin position="136"/>
        <end position="156"/>
    </location>
</feature>
<evidence type="ECO:0000256" key="7">
    <source>
        <dbReference type="ARBA" id="ARBA00022927"/>
    </source>
</evidence>
<dbReference type="PANTHER" id="PTHR12866:SF2">
    <property type="entry name" value="UBIQUITIN-LIKE-CONJUGATING ENZYME ATG3"/>
    <property type="match status" value="1"/>
</dbReference>
<sequence>MTAFLQSKLHGIGEFLTPVLKASKFKETGVITPEEFIAAGDFLVFKCPTWSWESGEESKRRNFLPPDKQFLVTRNVPCFKRVKSMEYSENDERVVEGDDWVETHIGHESLQKTDLQEIPGDSSAITAKSHASAAKDDDDDDVPDIEDADGDDDDIPDIDEFEEDNLEACDPSALAAPSAAAGDADDNILRTRTYDLYITYDKYYQTPRLWLFGHDESRKPLSVTKMYEDFSQDHAKKTVTMEAHPNLSITMASIHPCRHSNVMKKIISNVEVAGKELGVHLYLMIFLKFVQSVIPTIEYDYTREFSF</sequence>
<keyword evidence="8" id="KW-0072">Autophagy</keyword>
<evidence type="ECO:0000313" key="11">
    <source>
        <dbReference type="Proteomes" id="UP000008743"/>
    </source>
</evidence>
<dbReference type="InterPro" id="IPR007135">
    <property type="entry name" value="Atg3/Atg10"/>
</dbReference>
<dbReference type="Gene3D" id="3.30.1460.50">
    <property type="match status" value="1"/>
</dbReference>
<keyword evidence="11" id="KW-1185">Reference proteome</keyword>
<dbReference type="FunFam" id="3.30.1460.50:FF:000007">
    <property type="entry name" value="Autophagy-related protein 3"/>
    <property type="match status" value="1"/>
</dbReference>
<dbReference type="STRING" id="595528.A0A0D2WK30"/>
<dbReference type="GO" id="GO:0019776">
    <property type="term" value="F:Atg8-family ligase activity"/>
    <property type="evidence" value="ECO:0007669"/>
    <property type="project" value="TreeGrafter"/>
</dbReference>
<comment type="subcellular location">
    <subcellularLocation>
        <location evidence="1">Cytoplasm</location>
    </subcellularLocation>
</comment>
<dbReference type="GO" id="GO:0000422">
    <property type="term" value="P:autophagy of mitochondrion"/>
    <property type="evidence" value="ECO:0007669"/>
    <property type="project" value="TreeGrafter"/>
</dbReference>
<evidence type="ECO:0000256" key="4">
    <source>
        <dbReference type="ARBA" id="ARBA00022448"/>
    </source>
</evidence>
<dbReference type="GO" id="GO:0061723">
    <property type="term" value="P:glycophagy"/>
    <property type="evidence" value="ECO:0007669"/>
    <property type="project" value="TreeGrafter"/>
</dbReference>
<protein>
    <recommendedName>
        <fullName evidence="3">Autophagy-related protein 3</fullName>
    </recommendedName>
</protein>
<dbReference type="RefSeq" id="XP_004349824.2">
    <property type="nucleotide sequence ID" value="XM_004349774.2"/>
</dbReference>
<organism evidence="10 11">
    <name type="scientific">Capsaspora owczarzaki (strain ATCC 30864)</name>
    <dbReference type="NCBI Taxonomy" id="595528"/>
    <lineage>
        <taxon>Eukaryota</taxon>
        <taxon>Filasterea</taxon>
        <taxon>Capsaspora</taxon>
    </lineage>
</organism>
<feature type="region of interest" description="Disordered" evidence="9">
    <location>
        <begin position="125"/>
        <end position="156"/>
    </location>
</feature>
<dbReference type="PANTHER" id="PTHR12866">
    <property type="entry name" value="UBIQUITIN-LIKE-CONJUGATING ENZYME ATG3"/>
    <property type="match status" value="1"/>
</dbReference>
<evidence type="ECO:0000256" key="2">
    <source>
        <dbReference type="ARBA" id="ARBA00007683"/>
    </source>
</evidence>
<dbReference type="Proteomes" id="UP000008743">
    <property type="component" value="Unassembled WGS sequence"/>
</dbReference>
<evidence type="ECO:0000256" key="5">
    <source>
        <dbReference type="ARBA" id="ARBA00022490"/>
    </source>
</evidence>
<evidence type="ECO:0000256" key="6">
    <source>
        <dbReference type="ARBA" id="ARBA00022786"/>
    </source>
</evidence>
<evidence type="ECO:0000256" key="9">
    <source>
        <dbReference type="SAM" id="MobiDB-lite"/>
    </source>
</evidence>
<keyword evidence="4" id="KW-0813">Transport</keyword>
<dbReference type="GO" id="GO:0000407">
    <property type="term" value="C:phagophore assembly site"/>
    <property type="evidence" value="ECO:0007669"/>
    <property type="project" value="TreeGrafter"/>
</dbReference>
<accession>A0A0D2WK30</accession>
<evidence type="ECO:0000256" key="8">
    <source>
        <dbReference type="ARBA" id="ARBA00023006"/>
    </source>
</evidence>
<evidence type="ECO:0000256" key="3">
    <source>
        <dbReference type="ARBA" id="ARBA00018067"/>
    </source>
</evidence>
<gene>
    <name evidence="10" type="ORF">CAOG_001304</name>
</gene>
<dbReference type="GO" id="GO:0005829">
    <property type="term" value="C:cytosol"/>
    <property type="evidence" value="ECO:0007669"/>
    <property type="project" value="TreeGrafter"/>
</dbReference>
<keyword evidence="7" id="KW-0653">Protein transport</keyword>